<dbReference type="STRING" id="1391654.AKJ09_00099"/>
<dbReference type="OrthoDB" id="5342753at2"/>
<gene>
    <name evidence="7" type="ORF">AKJ09_00099</name>
</gene>
<accession>A0A0K1PIT6</accession>
<dbReference type="InterPro" id="IPR036890">
    <property type="entry name" value="HATPase_C_sf"/>
</dbReference>
<evidence type="ECO:0000256" key="1">
    <source>
        <dbReference type="ARBA" id="ARBA00000085"/>
    </source>
</evidence>
<dbReference type="CDD" id="cd00082">
    <property type="entry name" value="HisKA"/>
    <property type="match status" value="1"/>
</dbReference>
<evidence type="ECO:0000313" key="7">
    <source>
        <dbReference type="EMBL" id="AKU93435.1"/>
    </source>
</evidence>
<dbReference type="Pfam" id="PF00072">
    <property type="entry name" value="Response_reg"/>
    <property type="match status" value="1"/>
</dbReference>
<keyword evidence="3 4" id="KW-0597">Phosphoprotein</keyword>
<dbReference type="KEGG" id="llu:AKJ09_00099"/>
<evidence type="ECO:0000256" key="4">
    <source>
        <dbReference type="PROSITE-ProRule" id="PRU00169"/>
    </source>
</evidence>
<dbReference type="PRINTS" id="PR00344">
    <property type="entry name" value="BCTRLSENSOR"/>
</dbReference>
<dbReference type="SUPFAM" id="SSF55874">
    <property type="entry name" value="ATPase domain of HSP90 chaperone/DNA topoisomerase II/histidine kinase"/>
    <property type="match status" value="1"/>
</dbReference>
<evidence type="ECO:0000259" key="5">
    <source>
        <dbReference type="PROSITE" id="PS50109"/>
    </source>
</evidence>
<feature type="domain" description="Histidine kinase" evidence="5">
    <location>
        <begin position="162"/>
        <end position="375"/>
    </location>
</feature>
<dbReference type="PANTHER" id="PTHR43547:SF2">
    <property type="entry name" value="HYBRID SIGNAL TRANSDUCTION HISTIDINE KINASE C"/>
    <property type="match status" value="1"/>
</dbReference>
<proteinExistence type="predicted"/>
<protein>
    <recommendedName>
        <fullName evidence="2">histidine kinase</fullName>
        <ecNumber evidence="2">2.7.13.3</ecNumber>
    </recommendedName>
</protein>
<reference evidence="7 8" key="1">
    <citation type="submission" date="2015-08" db="EMBL/GenBank/DDBJ databases">
        <authorList>
            <person name="Babu N.S."/>
            <person name="Beckwith C.J."/>
            <person name="Beseler K.G."/>
            <person name="Brison A."/>
            <person name="Carone J.V."/>
            <person name="Caskin T.P."/>
            <person name="Diamond M."/>
            <person name="Durham M.E."/>
            <person name="Foxe J.M."/>
            <person name="Go M."/>
            <person name="Henderson B.A."/>
            <person name="Jones I.B."/>
            <person name="McGettigan J.A."/>
            <person name="Micheletti S.J."/>
            <person name="Nasrallah M.E."/>
            <person name="Ortiz D."/>
            <person name="Piller C.R."/>
            <person name="Privatt S.R."/>
            <person name="Schneider S.L."/>
            <person name="Sharp S."/>
            <person name="Smith T.C."/>
            <person name="Stanton J.D."/>
            <person name="Ullery H.E."/>
            <person name="Wilson R.J."/>
            <person name="Serrano M.G."/>
            <person name="Buck G."/>
            <person name="Lee V."/>
            <person name="Wang Y."/>
            <person name="Carvalho R."/>
            <person name="Voegtly L."/>
            <person name="Shi R."/>
            <person name="Duckworth R."/>
            <person name="Johnson A."/>
            <person name="Loviza R."/>
            <person name="Walstead R."/>
            <person name="Shah Z."/>
            <person name="Kiflezghi M."/>
            <person name="Wade K."/>
            <person name="Ball S.L."/>
            <person name="Bradley K.W."/>
            <person name="Asai D.J."/>
            <person name="Bowman C.A."/>
            <person name="Russell D.A."/>
            <person name="Pope W.H."/>
            <person name="Jacobs-Sera D."/>
            <person name="Hendrix R.W."/>
            <person name="Hatfull G.F."/>
        </authorList>
    </citation>
    <scope>NUCLEOTIDE SEQUENCE [LARGE SCALE GENOMIC DNA]</scope>
    <source>
        <strain evidence="7 8">DSM 27648</strain>
    </source>
</reference>
<dbReference type="PROSITE" id="PS50109">
    <property type="entry name" value="HIS_KIN"/>
    <property type="match status" value="1"/>
</dbReference>
<dbReference type="Gene3D" id="3.40.50.2300">
    <property type="match status" value="1"/>
</dbReference>
<name>A0A0K1PIT6_9BACT</name>
<dbReference type="SMART" id="SM00448">
    <property type="entry name" value="REC"/>
    <property type="match status" value="1"/>
</dbReference>
<dbReference type="EMBL" id="CP012333">
    <property type="protein sequence ID" value="AKU93435.1"/>
    <property type="molecule type" value="Genomic_DNA"/>
</dbReference>
<dbReference type="Pfam" id="PF02518">
    <property type="entry name" value="HATPase_c"/>
    <property type="match status" value="1"/>
</dbReference>
<dbReference type="Gene3D" id="1.10.287.130">
    <property type="match status" value="1"/>
</dbReference>
<dbReference type="RefSeq" id="WP_146645005.1">
    <property type="nucleotide sequence ID" value="NZ_CP012333.1"/>
</dbReference>
<dbReference type="InterPro" id="IPR001789">
    <property type="entry name" value="Sig_transdc_resp-reg_receiver"/>
</dbReference>
<dbReference type="SUPFAM" id="SSF52172">
    <property type="entry name" value="CheY-like"/>
    <property type="match status" value="1"/>
</dbReference>
<sequence>MARLLLVDDESRNLDVLEALLAPIRAQCLRAENGRSALAIAEREPLDLVLVDFAMPGLDGVDVLTHLRRTPHLEDLPVIVITGYHDREHRLAALEAGADDFLEKPIDAPVLLARVKTLLRLKASRDEVSASRDELAGLNAVLAERHRAIVRLQKEHRELMQFVIHDLKNPLATLTLSLESMGDAPLDELTREALDDALGASQRLQQMVADLFTISRLDSVAGLPLELERVEVGELIDAVARSYARMAATKHVSLVATQHDHPVVSADRAILTRVLENLAENSLRYTPSNGRVSFETHQDSDVIIRVSNSGPAIPGDDRGRIFQKFARGAEESVSSSHAGIGLYFCKRAVEAHGGGIDVVETTEFPTSFVIRLPQR</sequence>
<dbReference type="GO" id="GO:0000155">
    <property type="term" value="F:phosphorelay sensor kinase activity"/>
    <property type="evidence" value="ECO:0007669"/>
    <property type="project" value="InterPro"/>
</dbReference>
<dbReference type="InterPro" id="IPR011006">
    <property type="entry name" value="CheY-like_superfamily"/>
</dbReference>
<dbReference type="InterPro" id="IPR003661">
    <property type="entry name" value="HisK_dim/P_dom"/>
</dbReference>
<dbReference type="AlphaFoldDB" id="A0A0K1PIT6"/>
<dbReference type="EC" id="2.7.13.3" evidence="2"/>
<dbReference type="Gene3D" id="3.30.565.10">
    <property type="entry name" value="Histidine kinase-like ATPase, C-terminal domain"/>
    <property type="match status" value="1"/>
</dbReference>
<dbReference type="InterPro" id="IPR004358">
    <property type="entry name" value="Sig_transdc_His_kin-like_C"/>
</dbReference>
<evidence type="ECO:0000256" key="3">
    <source>
        <dbReference type="ARBA" id="ARBA00022553"/>
    </source>
</evidence>
<feature type="modified residue" description="4-aspartylphosphate" evidence="4">
    <location>
        <position position="52"/>
    </location>
</feature>
<dbReference type="PANTHER" id="PTHR43547">
    <property type="entry name" value="TWO-COMPONENT HISTIDINE KINASE"/>
    <property type="match status" value="1"/>
</dbReference>
<feature type="domain" description="Response regulatory" evidence="6">
    <location>
        <begin position="3"/>
        <end position="119"/>
    </location>
</feature>
<evidence type="ECO:0000259" key="6">
    <source>
        <dbReference type="PROSITE" id="PS50110"/>
    </source>
</evidence>
<dbReference type="InterPro" id="IPR003594">
    <property type="entry name" value="HATPase_dom"/>
</dbReference>
<dbReference type="SMART" id="SM00388">
    <property type="entry name" value="HisKA"/>
    <property type="match status" value="1"/>
</dbReference>
<evidence type="ECO:0000313" key="8">
    <source>
        <dbReference type="Proteomes" id="UP000064967"/>
    </source>
</evidence>
<organism evidence="7 8">
    <name type="scientific">Labilithrix luteola</name>
    <dbReference type="NCBI Taxonomy" id="1391654"/>
    <lineage>
        <taxon>Bacteria</taxon>
        <taxon>Pseudomonadati</taxon>
        <taxon>Myxococcota</taxon>
        <taxon>Polyangia</taxon>
        <taxon>Polyangiales</taxon>
        <taxon>Labilitrichaceae</taxon>
        <taxon>Labilithrix</taxon>
    </lineage>
</organism>
<keyword evidence="8" id="KW-1185">Reference proteome</keyword>
<dbReference type="Proteomes" id="UP000064967">
    <property type="component" value="Chromosome"/>
</dbReference>
<dbReference type="PROSITE" id="PS50110">
    <property type="entry name" value="RESPONSE_REGULATORY"/>
    <property type="match status" value="1"/>
</dbReference>
<dbReference type="Pfam" id="PF00512">
    <property type="entry name" value="HisKA"/>
    <property type="match status" value="1"/>
</dbReference>
<dbReference type="InterPro" id="IPR005467">
    <property type="entry name" value="His_kinase_dom"/>
</dbReference>
<comment type="catalytic activity">
    <reaction evidence="1">
        <text>ATP + protein L-histidine = ADP + protein N-phospho-L-histidine.</text>
        <dbReference type="EC" id="2.7.13.3"/>
    </reaction>
</comment>
<dbReference type="SMART" id="SM00387">
    <property type="entry name" value="HATPase_c"/>
    <property type="match status" value="1"/>
</dbReference>
<evidence type="ECO:0000256" key="2">
    <source>
        <dbReference type="ARBA" id="ARBA00012438"/>
    </source>
</evidence>